<gene>
    <name evidence="5" type="ORF">H5S40_02310</name>
</gene>
<dbReference type="Proteomes" id="UP000518316">
    <property type="component" value="Unassembled WGS sequence"/>
</dbReference>
<dbReference type="SUPFAM" id="SSF55729">
    <property type="entry name" value="Acyl-CoA N-acyltransferases (Nat)"/>
    <property type="match status" value="1"/>
</dbReference>
<dbReference type="GO" id="GO:0008999">
    <property type="term" value="F:protein-N-terminal-alanine acetyltransferase activity"/>
    <property type="evidence" value="ECO:0007669"/>
    <property type="project" value="TreeGrafter"/>
</dbReference>
<evidence type="ECO:0000256" key="1">
    <source>
        <dbReference type="ARBA" id="ARBA00022679"/>
    </source>
</evidence>
<dbReference type="PROSITE" id="PS51186">
    <property type="entry name" value="GNAT"/>
    <property type="match status" value="1"/>
</dbReference>
<organism evidence="5 6">
    <name type="scientific">Limosilactobacillus albertensis</name>
    <dbReference type="NCBI Taxonomy" id="2759752"/>
    <lineage>
        <taxon>Bacteria</taxon>
        <taxon>Bacillati</taxon>
        <taxon>Bacillota</taxon>
        <taxon>Bacilli</taxon>
        <taxon>Lactobacillales</taxon>
        <taxon>Lactobacillaceae</taxon>
        <taxon>Limosilactobacillus</taxon>
    </lineage>
</organism>
<keyword evidence="1 5" id="KW-0808">Transferase</keyword>
<dbReference type="Pfam" id="PF13302">
    <property type="entry name" value="Acetyltransf_3"/>
    <property type="match status" value="1"/>
</dbReference>
<keyword evidence="6" id="KW-1185">Reference proteome</keyword>
<dbReference type="RefSeq" id="WP_182597681.1">
    <property type="nucleotide sequence ID" value="NZ_JACIVC010000043.1"/>
</dbReference>
<dbReference type="PANTHER" id="PTHR43792:SF8">
    <property type="entry name" value="[RIBOSOMAL PROTEIN US5]-ALANINE N-ACETYLTRANSFERASE"/>
    <property type="match status" value="1"/>
</dbReference>
<evidence type="ECO:0000256" key="3">
    <source>
        <dbReference type="ARBA" id="ARBA00038502"/>
    </source>
</evidence>
<protein>
    <submittedName>
        <fullName evidence="5">GNAT family N-acetyltransferase</fullName>
    </submittedName>
</protein>
<keyword evidence="2" id="KW-0012">Acyltransferase</keyword>
<proteinExistence type="inferred from homology"/>
<feature type="domain" description="N-acetyltransferase" evidence="4">
    <location>
        <begin position="4"/>
        <end position="151"/>
    </location>
</feature>
<accession>A0A7W3TQP6</accession>
<sequence>MNKITVEPIKNRNDLDGIVNLLDDEELVQTVGLMLPRQKENRVLAIKVFIQQNHIMVVKLNEKVIGMIVLSNWYGDEGKRLLHHYELGYLLQRNQWNKGIMTFALRKVILSLPSKIIIHAECKKSNFRSQRVLIKCGFTYEQDDLWQYIVK</sequence>
<reference evidence="5 6" key="1">
    <citation type="submission" date="2020-07" db="EMBL/GenBank/DDBJ databases">
        <title>Description of Limosilactobacillus balticus sp. nov., Limosilactobacillus agrestis sp. nov., Limosilactobacillus albertensis sp. nov., Limosilactobacillus rudii sp. nov., Limosilactobacillus fastidiosus sp. nov., five novel Limosilactobacillus species isolated from the vertebrate gastrointestinal tract, and proposal of 6 subspecies of Limosilactobacillus reuteri adapted to the gastrointestinal tract of specific vertebrate hosts.</title>
        <authorList>
            <person name="Li F."/>
            <person name="Cheng C."/>
            <person name="Zheng J."/>
            <person name="Quevedo R.M."/>
            <person name="Li J."/>
            <person name="Roos S."/>
            <person name="Gaenzle M.G."/>
            <person name="Walter J."/>
        </authorList>
    </citation>
    <scope>NUCLEOTIDE SEQUENCE [LARGE SCALE GENOMIC DNA]</scope>
    <source>
        <strain evidence="5 6">RRLNB_1_1</strain>
    </source>
</reference>
<evidence type="ECO:0000313" key="6">
    <source>
        <dbReference type="Proteomes" id="UP000518316"/>
    </source>
</evidence>
<evidence type="ECO:0000259" key="4">
    <source>
        <dbReference type="PROSITE" id="PS51186"/>
    </source>
</evidence>
<dbReference type="AlphaFoldDB" id="A0A7W3TQP6"/>
<dbReference type="EMBL" id="JACIVC010000043">
    <property type="protein sequence ID" value="MBB1069003.1"/>
    <property type="molecule type" value="Genomic_DNA"/>
</dbReference>
<dbReference type="PANTHER" id="PTHR43792">
    <property type="entry name" value="GNAT FAMILY, PUTATIVE (AFU_ORTHOLOGUE AFUA_3G00765)-RELATED-RELATED"/>
    <property type="match status" value="1"/>
</dbReference>
<name>A0A7W3TQP6_9LACO</name>
<dbReference type="Gene3D" id="3.40.630.30">
    <property type="match status" value="1"/>
</dbReference>
<evidence type="ECO:0000313" key="5">
    <source>
        <dbReference type="EMBL" id="MBB1069003.1"/>
    </source>
</evidence>
<dbReference type="InterPro" id="IPR000182">
    <property type="entry name" value="GNAT_dom"/>
</dbReference>
<comment type="caution">
    <text evidence="5">The sequence shown here is derived from an EMBL/GenBank/DDBJ whole genome shotgun (WGS) entry which is preliminary data.</text>
</comment>
<dbReference type="GO" id="GO:0005737">
    <property type="term" value="C:cytoplasm"/>
    <property type="evidence" value="ECO:0007669"/>
    <property type="project" value="TreeGrafter"/>
</dbReference>
<comment type="similarity">
    <text evidence="3">Belongs to the acetyltransferase family. RimJ subfamily.</text>
</comment>
<dbReference type="InterPro" id="IPR051531">
    <property type="entry name" value="N-acetyltransferase"/>
</dbReference>
<evidence type="ECO:0000256" key="2">
    <source>
        <dbReference type="ARBA" id="ARBA00023315"/>
    </source>
</evidence>
<dbReference type="InterPro" id="IPR016181">
    <property type="entry name" value="Acyl_CoA_acyltransferase"/>
</dbReference>